<dbReference type="EMBL" id="BX571657">
    <property type="protein sequence ID" value="CAE09428.1"/>
    <property type="molecule type" value="Genomic_DNA"/>
</dbReference>
<feature type="transmembrane region" description="Helical" evidence="6">
    <location>
        <begin position="71"/>
        <end position="89"/>
    </location>
</feature>
<feature type="domain" description="EamA" evidence="7">
    <location>
        <begin position="10"/>
        <end position="140"/>
    </location>
</feature>
<evidence type="ECO:0000259" key="7">
    <source>
        <dbReference type="Pfam" id="PF00892"/>
    </source>
</evidence>
<feature type="transmembrane region" description="Helical" evidence="6">
    <location>
        <begin position="177"/>
        <end position="199"/>
    </location>
</feature>
<comment type="subcellular location">
    <subcellularLocation>
        <location evidence="1">Cell membrane</location>
        <topology evidence="1">Multi-pass membrane protein</topology>
    </subcellularLocation>
</comment>
<dbReference type="SUPFAM" id="SSF103481">
    <property type="entry name" value="Multidrug resistance efflux transporter EmrE"/>
    <property type="match status" value="2"/>
</dbReference>
<feature type="transmembrane region" description="Helical" evidence="6">
    <location>
        <begin position="12"/>
        <end position="32"/>
    </location>
</feature>
<keyword evidence="5 6" id="KW-0472">Membrane</keyword>
<accession>Q7MSN2</accession>
<dbReference type="HOGENOM" id="CLU_033863_21_3_7"/>
<dbReference type="STRING" id="273121.WS0276"/>
<dbReference type="InterPro" id="IPR051258">
    <property type="entry name" value="Diverse_Substrate_Transporter"/>
</dbReference>
<gene>
    <name evidence="8" type="ordered locus">WS0276</name>
</gene>
<dbReference type="Proteomes" id="UP000000422">
    <property type="component" value="Chromosome"/>
</dbReference>
<dbReference type="PANTHER" id="PTHR42920:SF5">
    <property type="entry name" value="EAMA DOMAIN-CONTAINING PROTEIN"/>
    <property type="match status" value="1"/>
</dbReference>
<dbReference type="GO" id="GO:0005886">
    <property type="term" value="C:plasma membrane"/>
    <property type="evidence" value="ECO:0007669"/>
    <property type="project" value="UniProtKB-SubCell"/>
</dbReference>
<evidence type="ECO:0000313" key="9">
    <source>
        <dbReference type="Proteomes" id="UP000000422"/>
    </source>
</evidence>
<keyword evidence="9" id="KW-1185">Reference proteome</keyword>
<feature type="transmembrane region" description="Helical" evidence="6">
    <location>
        <begin position="211"/>
        <end position="231"/>
    </location>
</feature>
<protein>
    <recommendedName>
        <fullName evidence="7">EamA domain-containing protein</fullName>
    </recommendedName>
</protein>
<feature type="domain" description="EamA" evidence="7">
    <location>
        <begin position="149"/>
        <end position="282"/>
    </location>
</feature>
<dbReference type="Pfam" id="PF00892">
    <property type="entry name" value="EamA"/>
    <property type="match status" value="2"/>
</dbReference>
<evidence type="ECO:0000256" key="2">
    <source>
        <dbReference type="ARBA" id="ARBA00022475"/>
    </source>
</evidence>
<evidence type="ECO:0000313" key="8">
    <source>
        <dbReference type="EMBL" id="CAE09428.1"/>
    </source>
</evidence>
<dbReference type="eggNOG" id="COG0697">
    <property type="taxonomic scope" value="Bacteria"/>
</dbReference>
<dbReference type="RefSeq" id="WP_011138229.1">
    <property type="nucleotide sequence ID" value="NC_005090.1"/>
</dbReference>
<reference evidence="8 9" key="1">
    <citation type="journal article" date="2003" name="Proc. Natl. Acad. Sci. U.S.A.">
        <title>Complete genome sequence and analysis of Wolinella succinogenes.</title>
        <authorList>
            <person name="Baar C."/>
            <person name="Eppinger M."/>
            <person name="Raddatz G."/>
            <person name="Simon JM."/>
            <person name="Lanz C."/>
            <person name="Klimmek O."/>
            <person name="Nandakumar R."/>
            <person name="Gross R."/>
            <person name="Rosinus A."/>
            <person name="Keller H."/>
            <person name="Jagtap P."/>
            <person name="Linke B."/>
            <person name="Meyer F."/>
            <person name="Lederer H."/>
            <person name="Schuster S.C."/>
        </authorList>
    </citation>
    <scope>NUCLEOTIDE SEQUENCE [LARGE SCALE GENOMIC DNA]</scope>
    <source>
        <strain evidence="9">ATCC 29543 / DSM 1740 / CCUG 13145 / JCM 31913 / LMG 7466 / NCTC 11488 / FDC 602W</strain>
    </source>
</reference>
<dbReference type="PANTHER" id="PTHR42920">
    <property type="entry name" value="OS03G0707200 PROTEIN-RELATED"/>
    <property type="match status" value="1"/>
</dbReference>
<feature type="transmembrane region" description="Helical" evidence="6">
    <location>
        <begin position="38"/>
        <end position="59"/>
    </location>
</feature>
<dbReference type="AlphaFoldDB" id="Q7MSN2"/>
<evidence type="ECO:0000256" key="3">
    <source>
        <dbReference type="ARBA" id="ARBA00022692"/>
    </source>
</evidence>
<proteinExistence type="predicted"/>
<evidence type="ECO:0000256" key="1">
    <source>
        <dbReference type="ARBA" id="ARBA00004651"/>
    </source>
</evidence>
<dbReference type="KEGG" id="wsu:WS0276"/>
<organism evidence="9">
    <name type="scientific">Wolinella succinogenes (strain ATCC 29543 / DSM 1740 / CCUG 13145 / JCM 31913 / LMG 7466 / NCTC 11488 / FDC 602W)</name>
    <name type="common">Vibrio succinogenes</name>
    <dbReference type="NCBI Taxonomy" id="273121"/>
    <lineage>
        <taxon>Bacteria</taxon>
        <taxon>Pseudomonadati</taxon>
        <taxon>Campylobacterota</taxon>
        <taxon>Epsilonproteobacteria</taxon>
        <taxon>Campylobacterales</taxon>
        <taxon>Helicobacteraceae</taxon>
        <taxon>Wolinella</taxon>
    </lineage>
</organism>
<keyword evidence="3 6" id="KW-0812">Transmembrane</keyword>
<feature type="transmembrane region" description="Helical" evidence="6">
    <location>
        <begin position="152"/>
        <end position="170"/>
    </location>
</feature>
<evidence type="ECO:0000256" key="6">
    <source>
        <dbReference type="SAM" id="Phobius"/>
    </source>
</evidence>
<sequence length="298" mass="32563">MSLKSRELLADVSLLGISVIWGVTFLMVQDAIKEVPVFAFLFWRFLLATVLFFLIGIALKPSFDLPSIRAGAILGVMFCLAFSLQTFGLEHSLSSVVGFITGLNVVFVPLFLWMLFSQKQTPFALLGIALAVVGLWMVSTNGGGIGLGKGELLTLGCAALFALHIVYTGIFSKRHRLFPLILAQFSTATLLCLLFSLLFDPFTIPSTLSYPFLKALFITALFATVLAFLVQTYMQRFTTPAKTAVIFTMEPVSAGIFGYFYAGEPLGSIQILGAGIIVLAMLSVELGSLLYRRKKRLN</sequence>
<feature type="transmembrane region" description="Helical" evidence="6">
    <location>
        <begin position="268"/>
        <end position="291"/>
    </location>
</feature>
<dbReference type="InterPro" id="IPR037185">
    <property type="entry name" value="EmrE-like"/>
</dbReference>
<evidence type="ECO:0000256" key="5">
    <source>
        <dbReference type="ARBA" id="ARBA00023136"/>
    </source>
</evidence>
<dbReference type="InterPro" id="IPR000620">
    <property type="entry name" value="EamA_dom"/>
</dbReference>
<feature type="transmembrane region" description="Helical" evidence="6">
    <location>
        <begin position="95"/>
        <end position="116"/>
    </location>
</feature>
<keyword evidence="2" id="KW-1003">Cell membrane</keyword>
<name>Q7MSN2_WOLSU</name>
<evidence type="ECO:0000256" key="4">
    <source>
        <dbReference type="ARBA" id="ARBA00022989"/>
    </source>
</evidence>
<keyword evidence="4 6" id="KW-1133">Transmembrane helix</keyword>
<feature type="transmembrane region" description="Helical" evidence="6">
    <location>
        <begin position="123"/>
        <end position="140"/>
    </location>
</feature>
<feature type="transmembrane region" description="Helical" evidence="6">
    <location>
        <begin position="243"/>
        <end position="262"/>
    </location>
</feature>